<feature type="domain" description="DUF6589" evidence="2">
    <location>
        <begin position="494"/>
        <end position="670"/>
    </location>
</feature>
<dbReference type="EMBL" id="JAWWNJ010000245">
    <property type="protein sequence ID" value="KAK6967041.1"/>
    <property type="molecule type" value="Genomic_DNA"/>
</dbReference>
<feature type="region of interest" description="Disordered" evidence="1">
    <location>
        <begin position="1"/>
        <end position="73"/>
    </location>
</feature>
<feature type="domain" description="DUF6589" evidence="2">
    <location>
        <begin position="380"/>
        <end position="481"/>
    </location>
</feature>
<comment type="caution">
    <text evidence="3">The sequence shown here is derived from an EMBL/GenBank/DDBJ whole genome shotgun (WGS) entry which is preliminary data.</text>
</comment>
<proteinExistence type="predicted"/>
<protein>
    <recommendedName>
        <fullName evidence="2">DUF6589 domain-containing protein</fullName>
    </recommendedName>
</protein>
<evidence type="ECO:0000313" key="3">
    <source>
        <dbReference type="EMBL" id="KAK6967041.1"/>
    </source>
</evidence>
<dbReference type="AlphaFoldDB" id="A0AAV9Z192"/>
<evidence type="ECO:0000256" key="1">
    <source>
        <dbReference type="SAM" id="MobiDB-lite"/>
    </source>
</evidence>
<sequence length="750" mass="85008">MSDDDNFEPSSPVPGSEEPRDSEIDSDDEYYNISQDILQDDLDPSRPPSPTPSLHDEPDEPMEDDEDSTPLSPFVLRTRRLRAVLDDLPDQEIEAKLSCVLDVLDENGLDVALFLEALCWGRECAVHIPRIRYARTSFMCSDELPIILKRCLKPPRWNSSTRKKRTKGGRVALASVVVQTCLDTIHEEMRELGPILSTRTATDVQASSLTGFSFPDLHKAMLLRAPTLVTIMNGIHERHPSPIITVTAICQLMYRQNRNFNLLQKTFAVYFKFKGLSAKGFDVLHALGLTMSHSWISDAVRRMSKMTLNELADLVTKHPWILTYDNVVILFKVFSQRLHNLQQLNINSGTAATVYINPKTKPLPPSANADLKAYRPKNLDNPITGAELWDLMGDSDKELRPFYIRTILDFLLNSPEFDLEKYPFRDHQLLEPLERLNGLPTGKDAKWIQRLLGSVNQPEASYSDHEQLITEWLKQLKLMDPATTKDIGLNKDLSSLTPLQLCTMAEKAFREHASSVALNSMRREKASEHDERQQLHTQFARDILPYLTLVRAIKSGDVGLLEALLPTFLARFVGGGNTNYAYETLELISGLKRDWPPAVADFVRQNCWVLTFTGRPESFLSFDQAQEHNIKDVKRRLEIMQVLHPAIPTIRQTTDFVDQVFNTLTRGKVHTAPKKEQDIQKLLERRLNKEDKSEDYLANGVQGVVSGSIPGTWKKSRTYSRNTEERYVTPGEQSDASVGSEDGSEDDIVL</sequence>
<gene>
    <name evidence="3" type="ORF">R3P38DRAFT_3337558</name>
</gene>
<feature type="region of interest" description="Disordered" evidence="1">
    <location>
        <begin position="710"/>
        <end position="750"/>
    </location>
</feature>
<accession>A0AAV9Z192</accession>
<feature type="compositionally biased region" description="Acidic residues" evidence="1">
    <location>
        <begin position="57"/>
        <end position="68"/>
    </location>
</feature>
<organism evidence="3 4">
    <name type="scientific">Favolaschia claudopus</name>
    <dbReference type="NCBI Taxonomy" id="2862362"/>
    <lineage>
        <taxon>Eukaryota</taxon>
        <taxon>Fungi</taxon>
        <taxon>Dikarya</taxon>
        <taxon>Basidiomycota</taxon>
        <taxon>Agaricomycotina</taxon>
        <taxon>Agaricomycetes</taxon>
        <taxon>Agaricomycetidae</taxon>
        <taxon>Agaricales</taxon>
        <taxon>Marasmiineae</taxon>
        <taxon>Mycenaceae</taxon>
        <taxon>Favolaschia</taxon>
    </lineage>
</organism>
<evidence type="ECO:0000313" key="4">
    <source>
        <dbReference type="Proteomes" id="UP001362999"/>
    </source>
</evidence>
<dbReference type="InterPro" id="IPR046496">
    <property type="entry name" value="DUF6589"/>
</dbReference>
<evidence type="ECO:0000259" key="2">
    <source>
        <dbReference type="Pfam" id="PF20231"/>
    </source>
</evidence>
<keyword evidence="4" id="KW-1185">Reference proteome</keyword>
<reference evidence="3 4" key="1">
    <citation type="journal article" date="2024" name="J Genomics">
        <title>Draft genome sequencing and assembly of Favolaschia claudopus CIRM-BRFM 2984 isolated from oak limbs.</title>
        <authorList>
            <person name="Navarro D."/>
            <person name="Drula E."/>
            <person name="Chaduli D."/>
            <person name="Cazenave R."/>
            <person name="Ahrendt S."/>
            <person name="Wang J."/>
            <person name="Lipzen A."/>
            <person name="Daum C."/>
            <person name="Barry K."/>
            <person name="Grigoriev I.V."/>
            <person name="Favel A."/>
            <person name="Rosso M.N."/>
            <person name="Martin F."/>
        </authorList>
    </citation>
    <scope>NUCLEOTIDE SEQUENCE [LARGE SCALE GENOMIC DNA]</scope>
    <source>
        <strain evidence="3 4">CIRM-BRFM 2984</strain>
    </source>
</reference>
<name>A0AAV9Z192_9AGAR</name>
<dbReference type="Pfam" id="PF20231">
    <property type="entry name" value="DUF6589"/>
    <property type="match status" value="2"/>
</dbReference>
<dbReference type="Proteomes" id="UP001362999">
    <property type="component" value="Unassembled WGS sequence"/>
</dbReference>